<comment type="caution">
    <text evidence="2">The sequence shown here is derived from an EMBL/GenBank/DDBJ whole genome shotgun (WGS) entry which is preliminary data.</text>
</comment>
<proteinExistence type="predicted"/>
<name>A0AAN9UWR3_9PEZI</name>
<feature type="region of interest" description="Disordered" evidence="1">
    <location>
        <begin position="1"/>
        <end position="20"/>
    </location>
</feature>
<evidence type="ECO:0000313" key="3">
    <source>
        <dbReference type="Proteomes" id="UP001320420"/>
    </source>
</evidence>
<protein>
    <submittedName>
        <fullName evidence="2">Uncharacterized protein</fullName>
    </submittedName>
</protein>
<dbReference type="Proteomes" id="UP001320420">
    <property type="component" value="Unassembled WGS sequence"/>
</dbReference>
<feature type="compositionally biased region" description="Polar residues" evidence="1">
    <location>
        <begin position="10"/>
        <end position="20"/>
    </location>
</feature>
<reference evidence="2 3" key="1">
    <citation type="submission" date="2024-02" db="EMBL/GenBank/DDBJ databases">
        <title>De novo assembly and annotation of 12 fungi associated with fruit tree decline syndrome in Ontario, Canada.</title>
        <authorList>
            <person name="Sulman M."/>
            <person name="Ellouze W."/>
            <person name="Ilyukhin E."/>
        </authorList>
    </citation>
    <scope>NUCLEOTIDE SEQUENCE [LARGE SCALE GENOMIC DNA]</scope>
    <source>
        <strain evidence="2 3">M11/M66-122</strain>
    </source>
</reference>
<gene>
    <name evidence="2" type="ORF">SLS62_003229</name>
</gene>
<organism evidence="2 3">
    <name type="scientific">Diatrype stigma</name>
    <dbReference type="NCBI Taxonomy" id="117547"/>
    <lineage>
        <taxon>Eukaryota</taxon>
        <taxon>Fungi</taxon>
        <taxon>Dikarya</taxon>
        <taxon>Ascomycota</taxon>
        <taxon>Pezizomycotina</taxon>
        <taxon>Sordariomycetes</taxon>
        <taxon>Xylariomycetidae</taxon>
        <taxon>Xylariales</taxon>
        <taxon>Diatrypaceae</taxon>
        <taxon>Diatrype</taxon>
    </lineage>
</organism>
<sequence>MAPSKRINMSIPQNLRASKSSAQTFARGSIGRVSKGAKLGRHKTRRLMQKPRWHNLKEFANEACLDNGLPDAGDATSNGDVQGNAAEEQLQIEPTPKAKKRQNEEDKINLHEIPQWPGSFLQTKAKTKDNGNDSINLRDIPQWAGSDPQAQATKAKARGQEINLWDIPQYQPPAARDANSMNLPTSTGEGIDSSVSARGYVSFDGAEMGGLGQAQPHIIFYDGDDPEYYTSLLRKKQRLLLQMQELLETQRRIDACAVDPFSLIREGDDLDAIVNAF</sequence>
<dbReference type="EMBL" id="JAKJXP020000018">
    <property type="protein sequence ID" value="KAK7754672.1"/>
    <property type="molecule type" value="Genomic_DNA"/>
</dbReference>
<keyword evidence="3" id="KW-1185">Reference proteome</keyword>
<accession>A0AAN9UWR3</accession>
<evidence type="ECO:0000256" key="1">
    <source>
        <dbReference type="SAM" id="MobiDB-lite"/>
    </source>
</evidence>
<dbReference type="AlphaFoldDB" id="A0AAN9UWR3"/>
<evidence type="ECO:0000313" key="2">
    <source>
        <dbReference type="EMBL" id="KAK7754672.1"/>
    </source>
</evidence>